<sequence length="35" mass="4450">MDPYHVTRFQEYIQFFNSFQFFKNFSFRVLFPAHL</sequence>
<protein>
    <submittedName>
        <fullName evidence="1">Uncharacterized protein</fullName>
    </submittedName>
</protein>
<dbReference type="AlphaFoldDB" id="A0A2P2MXS3"/>
<accession>A0A2P2MXS3</accession>
<proteinExistence type="predicted"/>
<reference evidence="1" key="1">
    <citation type="submission" date="2018-02" db="EMBL/GenBank/DDBJ databases">
        <title>Rhizophora mucronata_Transcriptome.</title>
        <authorList>
            <person name="Meera S.P."/>
            <person name="Sreeshan A."/>
            <person name="Augustine A."/>
        </authorList>
    </citation>
    <scope>NUCLEOTIDE SEQUENCE</scope>
    <source>
        <tissue evidence="1">Leaf</tissue>
    </source>
</reference>
<evidence type="ECO:0000313" key="1">
    <source>
        <dbReference type="EMBL" id="MBX35030.1"/>
    </source>
</evidence>
<organism evidence="1">
    <name type="scientific">Rhizophora mucronata</name>
    <name type="common">Asiatic mangrove</name>
    <dbReference type="NCBI Taxonomy" id="61149"/>
    <lineage>
        <taxon>Eukaryota</taxon>
        <taxon>Viridiplantae</taxon>
        <taxon>Streptophyta</taxon>
        <taxon>Embryophyta</taxon>
        <taxon>Tracheophyta</taxon>
        <taxon>Spermatophyta</taxon>
        <taxon>Magnoliopsida</taxon>
        <taxon>eudicotyledons</taxon>
        <taxon>Gunneridae</taxon>
        <taxon>Pentapetalae</taxon>
        <taxon>rosids</taxon>
        <taxon>fabids</taxon>
        <taxon>Malpighiales</taxon>
        <taxon>Rhizophoraceae</taxon>
        <taxon>Rhizophora</taxon>
    </lineage>
</organism>
<name>A0A2P2MXS3_RHIMU</name>
<dbReference type="EMBL" id="GGEC01054546">
    <property type="protein sequence ID" value="MBX35030.1"/>
    <property type="molecule type" value="Transcribed_RNA"/>
</dbReference>